<dbReference type="PROSITE" id="PS00211">
    <property type="entry name" value="ABC_TRANSPORTER_1"/>
    <property type="match status" value="1"/>
</dbReference>
<keyword evidence="6" id="KW-0547">Nucleotide-binding</keyword>
<dbReference type="InterPro" id="IPR015856">
    <property type="entry name" value="ABC_transpr_CbiO/EcfA_su"/>
</dbReference>
<keyword evidence="8" id="KW-1278">Translocase</keyword>
<dbReference type="Proteomes" id="UP000255423">
    <property type="component" value="Unassembled WGS sequence"/>
</dbReference>
<dbReference type="RefSeq" id="WP_109572868.1">
    <property type="nucleotide sequence ID" value="NZ_UHJL01000002.1"/>
</dbReference>
<comment type="subcellular location">
    <subcellularLocation>
        <location evidence="1">Cell membrane</location>
        <topology evidence="1">Peripheral membrane protein</topology>
    </subcellularLocation>
</comment>
<dbReference type="InterPro" id="IPR027417">
    <property type="entry name" value="P-loop_NTPase"/>
</dbReference>
<dbReference type="CDD" id="cd03225">
    <property type="entry name" value="ABC_cobalt_CbiO_domain1"/>
    <property type="match status" value="1"/>
</dbReference>
<dbReference type="GO" id="GO:0016887">
    <property type="term" value="F:ATP hydrolysis activity"/>
    <property type="evidence" value="ECO:0007669"/>
    <property type="project" value="InterPro"/>
</dbReference>
<evidence type="ECO:0000259" key="11">
    <source>
        <dbReference type="PROSITE" id="PS50893"/>
    </source>
</evidence>
<evidence type="ECO:0000313" key="12">
    <source>
        <dbReference type="EMBL" id="SUQ24353.1"/>
    </source>
</evidence>
<dbReference type="SUPFAM" id="SSF52540">
    <property type="entry name" value="P-loop containing nucleoside triphosphate hydrolases"/>
    <property type="match status" value="2"/>
</dbReference>
<feature type="domain" description="ABC transporter" evidence="11">
    <location>
        <begin position="3"/>
        <end position="243"/>
    </location>
</feature>
<dbReference type="InterPro" id="IPR017871">
    <property type="entry name" value="ABC_transporter-like_CS"/>
</dbReference>
<evidence type="ECO:0000256" key="6">
    <source>
        <dbReference type="ARBA" id="ARBA00022741"/>
    </source>
</evidence>
<evidence type="ECO:0000313" key="13">
    <source>
        <dbReference type="Proteomes" id="UP000255423"/>
    </source>
</evidence>
<accession>A0A380S5U2</accession>
<dbReference type="GO" id="GO:0043190">
    <property type="term" value="C:ATP-binding cassette (ABC) transporter complex"/>
    <property type="evidence" value="ECO:0007669"/>
    <property type="project" value="TreeGrafter"/>
</dbReference>
<keyword evidence="7 12" id="KW-0067">ATP-binding</keyword>
<gene>
    <name evidence="12" type="ORF">SAMN05661053_1753</name>
</gene>
<keyword evidence="3" id="KW-0813">Transport</keyword>
<feature type="domain" description="ABC transporter" evidence="11">
    <location>
        <begin position="276"/>
        <end position="488"/>
    </location>
</feature>
<dbReference type="Pfam" id="PF00005">
    <property type="entry name" value="ABC_tran"/>
    <property type="match status" value="2"/>
</dbReference>
<dbReference type="EMBL" id="UHJL01000002">
    <property type="protein sequence ID" value="SUQ24353.1"/>
    <property type="molecule type" value="Genomic_DNA"/>
</dbReference>
<evidence type="ECO:0000256" key="7">
    <source>
        <dbReference type="ARBA" id="ARBA00022840"/>
    </source>
</evidence>
<comment type="similarity">
    <text evidence="2">Belongs to the ABC transporter superfamily.</text>
</comment>
<dbReference type="SMART" id="SM00382">
    <property type="entry name" value="AAA"/>
    <property type="match status" value="2"/>
</dbReference>
<evidence type="ECO:0000256" key="1">
    <source>
        <dbReference type="ARBA" id="ARBA00004202"/>
    </source>
</evidence>
<dbReference type="GO" id="GO:0042626">
    <property type="term" value="F:ATPase-coupled transmembrane transporter activity"/>
    <property type="evidence" value="ECO:0007669"/>
    <property type="project" value="TreeGrafter"/>
</dbReference>
<dbReference type="PANTHER" id="PTHR43553">
    <property type="entry name" value="HEAVY METAL TRANSPORTER"/>
    <property type="match status" value="1"/>
</dbReference>
<dbReference type="Gene3D" id="3.40.50.300">
    <property type="entry name" value="P-loop containing nucleotide triphosphate hydrolases"/>
    <property type="match status" value="2"/>
</dbReference>
<keyword evidence="5" id="KW-0677">Repeat</keyword>
<sequence>MNISLKNISFSYSDSLDDAILKNLNLEIRSGECVVLAGESGCGKTTISKLINGLIPHYHSGTMDGDVLLGGKNTSDMTLAEISRVVGSVFQNPRSQFFNIDTDCELAFGCENLGMDPEEIKQRVENVVQEFHLEHLLGRSIFNLSGGEKQKIACASVSATGPEIFVLDEPSANLDLKTIADLKEIVSRWKKAGKTVVIVEHRLYYLRDVADRICYVKNGQIAYKWTPAELEAKGPEYAASLGLRCMNLEMLNSVCHPGAEGDRIHYFSCAQLRQSIIFTNLTFSYHRKHPILDIDRLELPCGQITALIGHNGAGKSTLAQVLCGLQGSWRQKRAARKRGTYLIMQDVNHQLFTESVLDEVLLGMKPQNEKLALEILDGLNLKQYADNHPMALSGGQKQRVAVASGISSGCEIVVFDEPTSGLDYRQMLAVSATLKKLAASGKTLLVITHDPEFILNSCQSVIRMERGKIVEQYPLLGNEKQLVKAMVK</sequence>
<keyword evidence="9" id="KW-0472">Membrane</keyword>
<dbReference type="InterPro" id="IPR003439">
    <property type="entry name" value="ABC_transporter-like_ATP-bd"/>
</dbReference>
<dbReference type="InterPro" id="IPR003593">
    <property type="entry name" value="AAA+_ATPase"/>
</dbReference>
<dbReference type="AlphaFoldDB" id="A0A380S5U2"/>
<dbReference type="GO" id="GO:0005524">
    <property type="term" value="F:ATP binding"/>
    <property type="evidence" value="ECO:0007669"/>
    <property type="project" value="UniProtKB-KW"/>
</dbReference>
<organism evidence="12 13">
    <name type="scientific">Fibrobacter succinogenes</name>
    <name type="common">Bacteroides succinogenes</name>
    <dbReference type="NCBI Taxonomy" id="833"/>
    <lineage>
        <taxon>Bacteria</taxon>
        <taxon>Pseudomonadati</taxon>
        <taxon>Fibrobacterota</taxon>
        <taxon>Fibrobacteria</taxon>
        <taxon>Fibrobacterales</taxon>
        <taxon>Fibrobacteraceae</taxon>
        <taxon>Fibrobacter</taxon>
    </lineage>
</organism>
<reference evidence="12 13" key="1">
    <citation type="submission" date="2017-08" db="EMBL/GenBank/DDBJ databases">
        <authorList>
            <person name="de Groot N.N."/>
        </authorList>
    </citation>
    <scope>NUCLEOTIDE SEQUENCE [LARGE SCALE GENOMIC DNA]</scope>
    <source>
        <strain evidence="12 13">HM2</strain>
    </source>
</reference>
<protein>
    <submittedName>
        <fullName evidence="12">Energy-coupling factor transport system ATP-binding protein</fullName>
    </submittedName>
</protein>
<dbReference type="InterPro" id="IPR050095">
    <property type="entry name" value="ECF_ABC_transporter_ATP-bd"/>
</dbReference>
<evidence type="ECO:0000256" key="9">
    <source>
        <dbReference type="ARBA" id="ARBA00023136"/>
    </source>
</evidence>
<dbReference type="PANTHER" id="PTHR43553:SF23">
    <property type="entry name" value="ABC TRANSPORTER ATP-BINDING COMPONENT"/>
    <property type="match status" value="1"/>
</dbReference>
<name>A0A380S5U2_FIBSU</name>
<evidence type="ECO:0000256" key="5">
    <source>
        <dbReference type="ARBA" id="ARBA00022737"/>
    </source>
</evidence>
<evidence type="ECO:0000256" key="8">
    <source>
        <dbReference type="ARBA" id="ARBA00022967"/>
    </source>
</evidence>
<evidence type="ECO:0000256" key="2">
    <source>
        <dbReference type="ARBA" id="ARBA00005417"/>
    </source>
</evidence>
<evidence type="ECO:0000256" key="10">
    <source>
        <dbReference type="ARBA" id="ARBA00025157"/>
    </source>
</evidence>
<dbReference type="PROSITE" id="PS50893">
    <property type="entry name" value="ABC_TRANSPORTER_2"/>
    <property type="match status" value="2"/>
</dbReference>
<keyword evidence="4" id="KW-1003">Cell membrane</keyword>
<evidence type="ECO:0000256" key="4">
    <source>
        <dbReference type="ARBA" id="ARBA00022475"/>
    </source>
</evidence>
<evidence type="ECO:0000256" key="3">
    <source>
        <dbReference type="ARBA" id="ARBA00022448"/>
    </source>
</evidence>
<proteinExistence type="inferred from homology"/>
<comment type="function">
    <text evidence="10">Probably part of an ABC transporter complex. Responsible for energy coupling to the transport system.</text>
</comment>